<protein>
    <submittedName>
        <fullName evidence="1">Uncharacterized protein</fullName>
    </submittedName>
</protein>
<name>A0A2C9P022_SALET</name>
<evidence type="ECO:0000313" key="1">
    <source>
        <dbReference type="EMBL" id="ASG16832.1"/>
    </source>
</evidence>
<sequence>MSFTVQCAETIQETIGAHYTLKFTKKENENPVSKDICADPQRFVITLFTMSLAMTPPEQGGRRCATAGVVAHNVNRATFCLPGRWRCFGCVLFDSTVSLSRWPPS</sequence>
<dbReference type="Proteomes" id="UP000197157">
    <property type="component" value="Chromosome"/>
</dbReference>
<proteinExistence type="predicted"/>
<organism evidence="1 2">
    <name type="scientific">Salmonella enterica subsp. enterica serovar Macclesfield str. S-1643</name>
    <dbReference type="NCBI Taxonomy" id="1242107"/>
    <lineage>
        <taxon>Bacteria</taxon>
        <taxon>Pseudomonadati</taxon>
        <taxon>Pseudomonadota</taxon>
        <taxon>Gammaproteobacteria</taxon>
        <taxon>Enterobacterales</taxon>
        <taxon>Enterobacteriaceae</taxon>
        <taxon>Salmonella</taxon>
    </lineage>
</organism>
<evidence type="ECO:0000313" key="2">
    <source>
        <dbReference type="Proteomes" id="UP000197157"/>
    </source>
</evidence>
<accession>A0A2C9P022</accession>
<dbReference type="EMBL" id="CP022117">
    <property type="protein sequence ID" value="ASG16832.1"/>
    <property type="molecule type" value="Genomic_DNA"/>
</dbReference>
<reference evidence="1 2" key="1">
    <citation type="submission" date="2017-06" db="EMBL/GenBank/DDBJ databases">
        <title>Salmonella reference genomes for public health.</title>
        <authorList>
            <person name="Robertson J."/>
            <person name="Yoshida C."/>
            <person name="Gurnik S."/>
            <person name="Nash J."/>
        </authorList>
    </citation>
    <scope>NUCLEOTIDE SEQUENCE [LARGE SCALE GENOMIC DNA]</scope>
    <source>
        <strain evidence="1 2">S-1643</strain>
    </source>
</reference>
<dbReference type="AlphaFoldDB" id="A0A2C9P022"/>
<gene>
    <name evidence="1" type="ORF">LFZ25_13185</name>
</gene>